<comment type="pathway">
    <text evidence="1">Nucleoside biosynthesis; alpha-ribazole biosynthesis; alpha-ribazole from 5,6-dimethylbenzimidazole: step 1/2.</text>
</comment>
<organism evidence="11 12">
    <name type="scientific">Roseateles amylovorans</name>
    <dbReference type="NCBI Taxonomy" id="2978473"/>
    <lineage>
        <taxon>Bacteria</taxon>
        <taxon>Pseudomonadati</taxon>
        <taxon>Pseudomonadota</taxon>
        <taxon>Betaproteobacteria</taxon>
        <taxon>Burkholderiales</taxon>
        <taxon>Sphaerotilaceae</taxon>
        <taxon>Roseateles</taxon>
    </lineage>
</organism>
<evidence type="ECO:0000256" key="3">
    <source>
        <dbReference type="ARBA" id="ARBA00011991"/>
    </source>
</evidence>
<dbReference type="InterPro" id="IPR036087">
    <property type="entry name" value="Nict_dMeBzImd_PRibTrfase_sf"/>
</dbReference>
<dbReference type="InterPro" id="IPR003200">
    <property type="entry name" value="Nict_dMeBzImd_PRibTrfase"/>
</dbReference>
<protein>
    <recommendedName>
        <fullName evidence="4">Nicotinate-nucleotide--dimethylbenzimidazole phosphoribosyltransferase</fullName>
        <ecNumber evidence="3">2.4.2.21</ecNumber>
    </recommendedName>
    <alternativeName>
        <fullName evidence="8">N(1)-alpha-phosphoribosyltransferase</fullName>
    </alternativeName>
</protein>
<dbReference type="InterPro" id="IPR023195">
    <property type="entry name" value="Nict_dMeBzImd_PRibTrfase_N"/>
</dbReference>
<reference evidence="11" key="1">
    <citation type="submission" date="2022-10" db="EMBL/GenBank/DDBJ databases">
        <title>Characterization and whole genome sequencing of a new Roseateles species, isolated from fresh water.</title>
        <authorList>
            <person name="Guliayeva D.Y."/>
            <person name="Akhremchuk A.E."/>
            <person name="Sikolenko M.A."/>
            <person name="Valentovich L.N."/>
            <person name="Sidarenka A.V."/>
        </authorList>
    </citation>
    <scope>NUCLEOTIDE SEQUENCE</scope>
    <source>
        <strain evidence="11">BIM B-1768</strain>
    </source>
</reference>
<evidence type="ECO:0000256" key="9">
    <source>
        <dbReference type="ARBA" id="ARBA00047340"/>
    </source>
</evidence>
<evidence type="ECO:0000256" key="8">
    <source>
        <dbReference type="ARBA" id="ARBA00030686"/>
    </source>
</evidence>
<accession>A0ABY6B6Z9</accession>
<name>A0ABY6B6Z9_9BURK</name>
<dbReference type="EMBL" id="CP104562">
    <property type="protein sequence ID" value="UXH79324.1"/>
    <property type="molecule type" value="Genomic_DNA"/>
</dbReference>
<evidence type="ECO:0000256" key="2">
    <source>
        <dbReference type="ARBA" id="ARBA00007110"/>
    </source>
</evidence>
<dbReference type="EC" id="2.4.2.21" evidence="3"/>
<keyword evidence="5" id="KW-0169">Cobalamin biosynthesis</keyword>
<evidence type="ECO:0000256" key="4">
    <source>
        <dbReference type="ARBA" id="ARBA00015486"/>
    </source>
</evidence>
<dbReference type="PANTHER" id="PTHR43463">
    <property type="entry name" value="NICOTINATE-NUCLEOTIDE--DIMETHYLBENZIMIDAZOLE PHOSPHORIBOSYLTRANSFERASE"/>
    <property type="match status" value="1"/>
</dbReference>
<feature type="region of interest" description="Disordered" evidence="10">
    <location>
        <begin position="340"/>
        <end position="375"/>
    </location>
</feature>
<evidence type="ECO:0000256" key="5">
    <source>
        <dbReference type="ARBA" id="ARBA00022573"/>
    </source>
</evidence>
<sequence>MSIHQSLISPTVNPELERALRARLDRRCAIAGRLGELEPLAVRLGLIQNTLTPKLHDPTLVLFAGDHGLAVDGVALPNGRTTREQALLALQNRLPATVFARNQGMHVTVVDCGVAEPLNPQPRLLARKIAHGTRNARVGPAMTVEQAHAGVRVGMEISDNLAGNVIACAGLGQGSMEAAALVLSRLMDMPVRDFLVSGPDMPHEDLAHLLIVLQSAQARHRDIVEPMAVLAAFGGFELAVMTGAMLVAASKRQLILIDGMPACAALKVASMIAPPVTDYAVFCRSTTHQGLDEALALFHAAALLELGMDCGDGTGASLAWPLVRCAAALLTDVQDLPEGPIHSRPTELHTGSGAASAPSGLANPGSVRPPLNSKH</sequence>
<dbReference type="Pfam" id="PF02277">
    <property type="entry name" value="DBI_PRT"/>
    <property type="match status" value="1"/>
</dbReference>
<comment type="similarity">
    <text evidence="2">Belongs to the CobT family.</text>
</comment>
<dbReference type="PANTHER" id="PTHR43463:SF1">
    <property type="entry name" value="NICOTINATE-NUCLEOTIDE--DIMETHYLBENZIMIDAZOLE PHOSPHORIBOSYLTRANSFERASE"/>
    <property type="match status" value="1"/>
</dbReference>
<comment type="catalytic activity">
    <reaction evidence="9">
        <text>5,6-dimethylbenzimidazole + nicotinate beta-D-ribonucleotide = alpha-ribazole 5'-phosphate + nicotinate + H(+)</text>
        <dbReference type="Rhea" id="RHEA:11196"/>
        <dbReference type="ChEBI" id="CHEBI:15378"/>
        <dbReference type="ChEBI" id="CHEBI:15890"/>
        <dbReference type="ChEBI" id="CHEBI:32544"/>
        <dbReference type="ChEBI" id="CHEBI:57502"/>
        <dbReference type="ChEBI" id="CHEBI:57918"/>
        <dbReference type="EC" id="2.4.2.21"/>
    </reaction>
</comment>
<evidence type="ECO:0000256" key="1">
    <source>
        <dbReference type="ARBA" id="ARBA00005049"/>
    </source>
</evidence>
<dbReference type="SUPFAM" id="SSF52733">
    <property type="entry name" value="Nicotinate mononucleotide:5,6-dimethylbenzimidazole phosphoribosyltransferase (CobT)"/>
    <property type="match status" value="1"/>
</dbReference>
<gene>
    <name evidence="11" type="ORF">N4261_05150</name>
</gene>
<evidence type="ECO:0000256" key="7">
    <source>
        <dbReference type="ARBA" id="ARBA00022679"/>
    </source>
</evidence>
<dbReference type="CDD" id="cd02439">
    <property type="entry name" value="DMB-PRT_CobT"/>
    <property type="match status" value="1"/>
</dbReference>
<proteinExistence type="inferred from homology"/>
<dbReference type="Gene3D" id="3.40.50.10210">
    <property type="match status" value="1"/>
</dbReference>
<dbReference type="Gene3D" id="1.10.1610.10">
    <property type="match status" value="1"/>
</dbReference>
<evidence type="ECO:0000313" key="11">
    <source>
        <dbReference type="EMBL" id="UXH79324.1"/>
    </source>
</evidence>
<evidence type="ECO:0000256" key="10">
    <source>
        <dbReference type="SAM" id="MobiDB-lite"/>
    </source>
</evidence>
<dbReference type="Proteomes" id="UP001064933">
    <property type="component" value="Chromosome"/>
</dbReference>
<keyword evidence="6 11" id="KW-0328">Glycosyltransferase</keyword>
<feature type="compositionally biased region" description="Low complexity" evidence="10">
    <location>
        <begin position="351"/>
        <end position="366"/>
    </location>
</feature>
<dbReference type="GO" id="GO:0016757">
    <property type="term" value="F:glycosyltransferase activity"/>
    <property type="evidence" value="ECO:0007669"/>
    <property type="project" value="UniProtKB-KW"/>
</dbReference>
<keyword evidence="12" id="KW-1185">Reference proteome</keyword>
<evidence type="ECO:0000256" key="6">
    <source>
        <dbReference type="ARBA" id="ARBA00022676"/>
    </source>
</evidence>
<dbReference type="RefSeq" id="WP_261759143.1">
    <property type="nucleotide sequence ID" value="NZ_CP104562.2"/>
</dbReference>
<evidence type="ECO:0000313" key="12">
    <source>
        <dbReference type="Proteomes" id="UP001064933"/>
    </source>
</evidence>
<keyword evidence="7" id="KW-0808">Transferase</keyword>